<evidence type="ECO:0000256" key="1">
    <source>
        <dbReference type="SAM" id="SignalP"/>
    </source>
</evidence>
<feature type="chain" id="PRO_5019742352" description="Carbohydrate esterase 2 N-terminal domain-containing protein" evidence="1">
    <location>
        <begin position="25"/>
        <end position="365"/>
    </location>
</feature>
<evidence type="ECO:0000313" key="3">
    <source>
        <dbReference type="EMBL" id="RKR81490.1"/>
    </source>
</evidence>
<name>A0A495IXS1_9SPHI</name>
<dbReference type="PANTHER" id="PTHR37834:SF2">
    <property type="entry name" value="ESTERASE, SGNH HYDROLASE-TYPE"/>
    <property type="match status" value="1"/>
</dbReference>
<dbReference type="InterPro" id="IPR037461">
    <property type="entry name" value="CtCE2-like_dom"/>
</dbReference>
<accession>A0A495IXS1</accession>
<dbReference type="SUPFAM" id="SSF52266">
    <property type="entry name" value="SGNH hydrolase"/>
    <property type="match status" value="1"/>
</dbReference>
<dbReference type="InterPro" id="IPR040794">
    <property type="entry name" value="CE2_N"/>
</dbReference>
<dbReference type="CDD" id="cd01831">
    <property type="entry name" value="Endoglucanase_E_like"/>
    <property type="match status" value="1"/>
</dbReference>
<dbReference type="GO" id="GO:0052689">
    <property type="term" value="F:carboxylic ester hydrolase activity"/>
    <property type="evidence" value="ECO:0007669"/>
    <property type="project" value="InterPro"/>
</dbReference>
<dbReference type="Gene3D" id="2.60.120.260">
    <property type="entry name" value="Galactose-binding domain-like"/>
    <property type="match status" value="1"/>
</dbReference>
<dbReference type="InterPro" id="IPR036514">
    <property type="entry name" value="SGNH_hydro_sf"/>
</dbReference>
<dbReference type="EMBL" id="RBKU01000001">
    <property type="protein sequence ID" value="RKR81490.1"/>
    <property type="molecule type" value="Genomic_DNA"/>
</dbReference>
<organism evidence="3 4">
    <name type="scientific">Mucilaginibacter gracilis</name>
    <dbReference type="NCBI Taxonomy" id="423350"/>
    <lineage>
        <taxon>Bacteria</taxon>
        <taxon>Pseudomonadati</taxon>
        <taxon>Bacteroidota</taxon>
        <taxon>Sphingobacteriia</taxon>
        <taxon>Sphingobacteriales</taxon>
        <taxon>Sphingobacteriaceae</taxon>
        <taxon>Mucilaginibacter</taxon>
    </lineage>
</organism>
<gene>
    <name evidence="3" type="ORF">BDD43_1637</name>
</gene>
<dbReference type="Gene3D" id="3.40.50.1110">
    <property type="entry name" value="SGNH hydrolase"/>
    <property type="match status" value="1"/>
</dbReference>
<keyword evidence="4" id="KW-1185">Reference proteome</keyword>
<proteinExistence type="predicted"/>
<evidence type="ECO:0000259" key="2">
    <source>
        <dbReference type="Pfam" id="PF17996"/>
    </source>
</evidence>
<feature type="signal peptide" evidence="1">
    <location>
        <begin position="1"/>
        <end position="24"/>
    </location>
</feature>
<comment type="caution">
    <text evidence="3">The sequence shown here is derived from an EMBL/GenBank/DDBJ whole genome shotgun (WGS) entry which is preliminary data.</text>
</comment>
<dbReference type="PANTHER" id="PTHR37834">
    <property type="entry name" value="GDSL-LIKE LIPASE/ACYLHYDROLASE DOMAIN PROTEIN (AFU_ORTHOLOGUE AFUA_2G00620)"/>
    <property type="match status" value="1"/>
</dbReference>
<evidence type="ECO:0000313" key="4">
    <source>
        <dbReference type="Proteomes" id="UP000268007"/>
    </source>
</evidence>
<dbReference type="AlphaFoldDB" id="A0A495IXS1"/>
<keyword evidence="1" id="KW-0732">Signal</keyword>
<dbReference type="Proteomes" id="UP000268007">
    <property type="component" value="Unassembled WGS sequence"/>
</dbReference>
<dbReference type="Pfam" id="PF17996">
    <property type="entry name" value="CE2_N"/>
    <property type="match status" value="1"/>
</dbReference>
<reference evidence="3 4" key="1">
    <citation type="submission" date="2018-10" db="EMBL/GenBank/DDBJ databases">
        <title>Genomic Encyclopedia of Archaeal and Bacterial Type Strains, Phase II (KMG-II): from individual species to whole genera.</title>
        <authorList>
            <person name="Goeker M."/>
        </authorList>
    </citation>
    <scope>NUCLEOTIDE SEQUENCE [LARGE SCALE GENOMIC DNA]</scope>
    <source>
        <strain evidence="3 4">DSM 18602</strain>
    </source>
</reference>
<feature type="domain" description="Carbohydrate esterase 2 N-terminal" evidence="2">
    <location>
        <begin position="44"/>
        <end position="153"/>
    </location>
</feature>
<dbReference type="InterPro" id="IPR052762">
    <property type="entry name" value="PCW_deacetylase/CE"/>
</dbReference>
<sequence>MFKMKKNLACLFVSLVCSICFVSAKTPSKPVLKLFTANNKYFQYTGRVDFSNPLKPRFWSSGVYVRMKFKGKGCEIIVNDQMKYGNSHNYIDITVDGQTPYRVQTTDVTDNIKVGGDLENKEHTVTICKDTEAGIGYLEFVGVKCEKLLKLPAKPKHRIEFVGTTITCGADMDRSVYPCNFGDWYVHHNANMSYGAVTARSLNADFQITAISGIGLTNSCCNIPIMPKAFDKINTAADSLIWNFSIYQPDVLSICLGESDGPAALDSAKFCGAFVDFIGNIRHFYPKTTIVCLNIPTGDLRLNKALKSFMVGISDYMNAHGDSKVYPFSITKTYTSGCNNHPDMGDHALIAAELSEYIKKIMKWK</sequence>
<protein>
    <recommendedName>
        <fullName evidence="2">Carbohydrate esterase 2 N-terminal domain-containing protein</fullName>
    </recommendedName>
</protein>